<evidence type="ECO:0000256" key="1">
    <source>
        <dbReference type="ARBA" id="ARBA00022737"/>
    </source>
</evidence>
<feature type="repeat" description="ANK" evidence="3">
    <location>
        <begin position="1331"/>
        <end position="1369"/>
    </location>
</feature>
<dbReference type="Pfam" id="PF00023">
    <property type="entry name" value="Ank"/>
    <property type="match status" value="1"/>
</dbReference>
<feature type="repeat" description="ANK" evidence="3">
    <location>
        <begin position="965"/>
        <end position="997"/>
    </location>
</feature>
<feature type="repeat" description="ANK" evidence="3">
    <location>
        <begin position="1033"/>
        <end position="1065"/>
    </location>
</feature>
<dbReference type="InterPro" id="IPR054471">
    <property type="entry name" value="GPIID_WHD"/>
</dbReference>
<dbReference type="SUPFAM" id="SSF52540">
    <property type="entry name" value="P-loop containing nucleoside triphosphate hydrolases"/>
    <property type="match status" value="1"/>
</dbReference>
<comment type="caution">
    <text evidence="6">The sequence shown here is derived from an EMBL/GenBank/DDBJ whole genome shotgun (WGS) entry which is preliminary data.</text>
</comment>
<dbReference type="EMBL" id="JAULSU010000004">
    <property type="protein sequence ID" value="KAK0619440.1"/>
    <property type="molecule type" value="Genomic_DNA"/>
</dbReference>
<evidence type="ECO:0000259" key="5">
    <source>
        <dbReference type="Pfam" id="PF24883"/>
    </source>
</evidence>
<dbReference type="InterPro" id="IPR036770">
    <property type="entry name" value="Ankyrin_rpt-contain_sf"/>
</dbReference>
<keyword evidence="1" id="KW-0677">Repeat</keyword>
<dbReference type="Proteomes" id="UP001175000">
    <property type="component" value="Unassembled WGS sequence"/>
</dbReference>
<evidence type="ECO:0000256" key="2">
    <source>
        <dbReference type="ARBA" id="ARBA00023043"/>
    </source>
</evidence>
<dbReference type="Pfam" id="PF12796">
    <property type="entry name" value="Ank_2"/>
    <property type="match status" value="3"/>
</dbReference>
<feature type="repeat" description="ANK" evidence="3">
    <location>
        <begin position="1243"/>
        <end position="1287"/>
    </location>
</feature>
<dbReference type="Gene3D" id="3.40.50.300">
    <property type="entry name" value="P-loop containing nucleotide triphosphate hydrolases"/>
    <property type="match status" value="1"/>
</dbReference>
<dbReference type="Pfam" id="PF22939">
    <property type="entry name" value="WHD_GPIID"/>
    <property type="match status" value="1"/>
</dbReference>
<dbReference type="Pfam" id="PF24883">
    <property type="entry name" value="NPHP3_N"/>
    <property type="match status" value="1"/>
</dbReference>
<dbReference type="PRINTS" id="PR01415">
    <property type="entry name" value="ANKYRIN"/>
</dbReference>
<accession>A0AA39WQE1</accession>
<dbReference type="InterPro" id="IPR027417">
    <property type="entry name" value="P-loop_NTPase"/>
</dbReference>
<keyword evidence="7" id="KW-1185">Reference proteome</keyword>
<protein>
    <submittedName>
        <fullName evidence="6">Ankyrin repeat-containing domain protein</fullName>
    </submittedName>
</protein>
<keyword evidence="2 3" id="KW-0040">ANK repeat</keyword>
<dbReference type="InterPro" id="IPR056884">
    <property type="entry name" value="NPHP3-like_N"/>
</dbReference>
<feature type="repeat" description="ANK" evidence="3">
    <location>
        <begin position="999"/>
        <end position="1031"/>
    </location>
</feature>
<evidence type="ECO:0000313" key="7">
    <source>
        <dbReference type="Proteomes" id="UP001175000"/>
    </source>
</evidence>
<dbReference type="Gene3D" id="3.40.50.1820">
    <property type="entry name" value="alpha/beta hydrolase"/>
    <property type="match status" value="1"/>
</dbReference>
<evidence type="ECO:0000313" key="6">
    <source>
        <dbReference type="EMBL" id="KAK0619440.1"/>
    </source>
</evidence>
<dbReference type="SUPFAM" id="SSF53474">
    <property type="entry name" value="alpha/beta-Hydrolases"/>
    <property type="match status" value="1"/>
</dbReference>
<dbReference type="PROSITE" id="PS50088">
    <property type="entry name" value="ANK_REPEAT"/>
    <property type="match status" value="9"/>
</dbReference>
<feature type="repeat" description="ANK" evidence="3">
    <location>
        <begin position="1288"/>
        <end position="1330"/>
    </location>
</feature>
<dbReference type="SMART" id="SM00248">
    <property type="entry name" value="ANK"/>
    <property type="match status" value="11"/>
</dbReference>
<evidence type="ECO:0000259" key="4">
    <source>
        <dbReference type="Pfam" id="PF22939"/>
    </source>
</evidence>
<evidence type="ECO:0000256" key="3">
    <source>
        <dbReference type="PROSITE-ProRule" id="PRU00023"/>
    </source>
</evidence>
<proteinExistence type="predicted"/>
<dbReference type="PROSITE" id="PS50297">
    <property type="entry name" value="ANK_REP_REGION"/>
    <property type="match status" value="6"/>
</dbReference>
<gene>
    <name evidence="6" type="ORF">B0T14DRAFT_208591</name>
</gene>
<feature type="domain" description="Nephrocystin 3-like N-terminal" evidence="5">
    <location>
        <begin position="424"/>
        <end position="588"/>
    </location>
</feature>
<dbReference type="SUPFAM" id="SSF48403">
    <property type="entry name" value="Ankyrin repeat"/>
    <property type="match status" value="1"/>
</dbReference>
<dbReference type="PANTHER" id="PTHR24126">
    <property type="entry name" value="ANKYRIN REPEAT, PH AND SEC7 DOMAIN CONTAINING PROTEIN SECG-RELATED"/>
    <property type="match status" value="1"/>
</dbReference>
<feature type="domain" description="GPI inositol-deacylase winged helix" evidence="4">
    <location>
        <begin position="709"/>
        <end position="793"/>
    </location>
</feature>
<dbReference type="InterPro" id="IPR029058">
    <property type="entry name" value="AB_hydrolase_fold"/>
</dbReference>
<reference evidence="6" key="1">
    <citation type="submission" date="2023-06" db="EMBL/GenBank/DDBJ databases">
        <title>Genome-scale phylogeny and comparative genomics of the fungal order Sordariales.</title>
        <authorList>
            <consortium name="Lawrence Berkeley National Laboratory"/>
            <person name="Hensen N."/>
            <person name="Bonometti L."/>
            <person name="Westerberg I."/>
            <person name="Brannstrom I.O."/>
            <person name="Guillou S."/>
            <person name="Cros-Aarteil S."/>
            <person name="Calhoun S."/>
            <person name="Haridas S."/>
            <person name="Kuo A."/>
            <person name="Mondo S."/>
            <person name="Pangilinan J."/>
            <person name="Riley R."/>
            <person name="Labutti K."/>
            <person name="Andreopoulos B."/>
            <person name="Lipzen A."/>
            <person name="Chen C."/>
            <person name="Yanf M."/>
            <person name="Daum C."/>
            <person name="Ng V."/>
            <person name="Clum A."/>
            <person name="Steindorff A."/>
            <person name="Ohm R."/>
            <person name="Martin F."/>
            <person name="Silar P."/>
            <person name="Natvig D."/>
            <person name="Lalanne C."/>
            <person name="Gautier V."/>
            <person name="Ament-Velasquez S.L."/>
            <person name="Kruys A."/>
            <person name="Hutchinson M.I."/>
            <person name="Powell A.J."/>
            <person name="Barry K."/>
            <person name="Miller A.N."/>
            <person name="Grigoriev I.V."/>
            <person name="Debuchy R."/>
            <person name="Gladieux P."/>
            <person name="Thoren M.H."/>
            <person name="Johannesson H."/>
        </authorList>
    </citation>
    <scope>NUCLEOTIDE SEQUENCE</scope>
    <source>
        <strain evidence="6">CBS 606.72</strain>
    </source>
</reference>
<feature type="repeat" description="ANK" evidence="3">
    <location>
        <begin position="1206"/>
        <end position="1242"/>
    </location>
</feature>
<feature type="repeat" description="ANK" evidence="3">
    <location>
        <begin position="1169"/>
        <end position="1205"/>
    </location>
</feature>
<name>A0AA39WQE1_9PEZI</name>
<dbReference type="InterPro" id="IPR002110">
    <property type="entry name" value="Ankyrin_rpt"/>
</dbReference>
<dbReference type="Gene3D" id="1.25.40.20">
    <property type="entry name" value="Ankyrin repeat-containing domain"/>
    <property type="match status" value="2"/>
</dbReference>
<organism evidence="6 7">
    <name type="scientific">Immersiella caudata</name>
    <dbReference type="NCBI Taxonomy" id="314043"/>
    <lineage>
        <taxon>Eukaryota</taxon>
        <taxon>Fungi</taxon>
        <taxon>Dikarya</taxon>
        <taxon>Ascomycota</taxon>
        <taxon>Pezizomycotina</taxon>
        <taxon>Sordariomycetes</taxon>
        <taxon>Sordariomycetidae</taxon>
        <taxon>Sordariales</taxon>
        <taxon>Lasiosphaeriaceae</taxon>
        <taxon>Immersiella</taxon>
    </lineage>
</organism>
<feature type="repeat" description="ANK" evidence="3">
    <location>
        <begin position="1136"/>
        <end position="1168"/>
    </location>
</feature>
<sequence>MPDHLSDHIRPDTVFRVRGVPLDWDPEKVEALLTGYYPGSSPAVHSLAREIHGRSSTLTITFERLGALPPPNRAHPIWRVPLLKPPPGQLLPPHLQYLVLDTHFHGVTTLFIPPPHEHKIDVVAISGIGGHAFGSFKERGGDHMWLRDSLPYSLAHGSTGKPMARIISYGFESALPGSTSFQNLDDLANSLRDSLLSQAQPCATKPVIFIAHSLGGLILKQMLISLSKSNSVDSKRLLDTVCGIAFFGVPHDGMDVTSFIPMVGDGPNRFLVESFSHFNSHALDMQRRDFHSALGPEGSVEVVCFYETEMSPTAKRAEDGQWKMTGPRKVLVTKTSATHYCHLEHKPEHICPIARSHSDMVKFGPHDHEYDKVSGRTLGIARRALIRHSDHVTVDPEDKEGCLQSLSFLEMNHRYYDIDNAVVGTCDWLINHSLYGQWMQSRTGLLWIKGKPGSGKSTLLRHALANATLHQPSSQGNALILSFFFHGRGSELQKSSLGFFRSICHQLLNQEPGSMVGLVNVYRERNKAMGLSQKKWDWHERELELAIKTAIANVLKHRGIRLFVDALDEAGEAVAERMMQIFTGWLETQASPRWSWGICFSCRHYPILDVHYSDKLEICTERENKGDIQRFVTKTGTNIPGSIRDEIINQASGVFMWARLEIDQVFAFRRQGLGWQTIRDKIKSTPRDLTTLYRKIVLDIQQQNDSLSLMLLEWICFAARPLSVEELRWALILGHNRRFSSIKQCQSAEEFNSDMHRRVVTLGGGLVEVTTSTRPVVQFIHQSASDFMLNGGLALLGRDPAVSHADLEGTDSGSIRSQAEYNLSASCLSAIELYSKHHWGRAMGSDLREMSPVNEIQVARGSPLFSLLEYSVAYWPWHISRITDQSVANSLLDFVQWPQATAVQTWSAVAVGSDIIRVHQSRALEVRKGGTLIHLFAGYGARAVMEAGLDRTQTDGFRLDTLLNRGYAPHILASSEGHGETVELLLRRGADPNLRNFGYDSTALYCAVKGGHKAVVAVLLDHGASPNIRDDQDGRTALHLAAEDGREEIISLLVRGGAHPNIQDIKGITALGLACKTKEWAGVELLLKHGADPSIGAYGHNSLLHSILDQAPGSGSTQSAPPATVRLLLEKGVQIQNDTVLHTAIQYSAHDSIRVLLEFGANTRCRDEIGQTPLHIATTSPGAIHNSLVARWLLEYGSEVNSRDGHGRTPIHHAASNSEIRGAAEVLQLLLDYGAEVQVHDNTGASPLHLAVRERPKAWPIHADADGPKSAIGLLLRSGAAIDARDNLGQTPLHIIAGVIKTDSWLLWSDPLPIVKLLLDSGADPNAKTSRGDTVLHTTVENWLHEPGLVQRLLALMLTHGANVDERDRNGQTPLARAVSWWGGYRATKEAIVGFLLQRGANPDMLDNRGDTPKSLASTARDACIINLLHGEDPQVGTMRGRFHHRPQDRQVSGHAGHQLEYPAFIPESPLLKASNLCAPWIPHKKPF</sequence>
<dbReference type="PANTHER" id="PTHR24126:SF14">
    <property type="entry name" value="ANK_REP_REGION DOMAIN-CONTAINING PROTEIN"/>
    <property type="match status" value="1"/>
</dbReference>